<keyword evidence="1" id="KW-0175">Coiled coil</keyword>
<feature type="region of interest" description="Disordered" evidence="2">
    <location>
        <begin position="1236"/>
        <end position="1255"/>
    </location>
</feature>
<reference evidence="4" key="1">
    <citation type="submission" date="2021-01" db="EMBL/GenBank/DDBJ databases">
        <authorList>
            <person name="Corre E."/>
            <person name="Pelletier E."/>
            <person name="Niang G."/>
            <person name="Scheremetjew M."/>
            <person name="Finn R."/>
            <person name="Kale V."/>
            <person name="Holt S."/>
            <person name="Cochrane G."/>
            <person name="Meng A."/>
            <person name="Brown T."/>
            <person name="Cohen L."/>
        </authorList>
    </citation>
    <scope>NUCLEOTIDE SEQUENCE</scope>
    <source>
        <strain evidence="4">CCMP325</strain>
    </source>
</reference>
<dbReference type="GO" id="GO:0005200">
    <property type="term" value="F:structural constituent of cytoskeleton"/>
    <property type="evidence" value="ECO:0007669"/>
    <property type="project" value="TreeGrafter"/>
</dbReference>
<evidence type="ECO:0000256" key="2">
    <source>
        <dbReference type="SAM" id="MobiDB-lite"/>
    </source>
</evidence>
<evidence type="ECO:0000259" key="3">
    <source>
        <dbReference type="PROSITE" id="PS50106"/>
    </source>
</evidence>
<dbReference type="Gene3D" id="1.20.5.170">
    <property type="match status" value="1"/>
</dbReference>
<name>A0A7S0I4H9_9CRYP</name>
<feature type="compositionally biased region" description="Basic and acidic residues" evidence="2">
    <location>
        <begin position="82"/>
        <end position="104"/>
    </location>
</feature>
<feature type="coiled-coil region" evidence="1">
    <location>
        <begin position="865"/>
        <end position="941"/>
    </location>
</feature>
<organism evidence="4">
    <name type="scientific">Hanusia phi</name>
    <dbReference type="NCBI Taxonomy" id="3032"/>
    <lineage>
        <taxon>Eukaryota</taxon>
        <taxon>Cryptophyceae</taxon>
        <taxon>Pyrenomonadales</taxon>
        <taxon>Geminigeraceae</taxon>
        <taxon>Hanusia</taxon>
    </lineage>
</organism>
<proteinExistence type="predicted"/>
<feature type="coiled-coil region" evidence="1">
    <location>
        <begin position="374"/>
        <end position="408"/>
    </location>
</feature>
<evidence type="ECO:0000313" key="4">
    <source>
        <dbReference type="EMBL" id="CAD8510471.1"/>
    </source>
</evidence>
<dbReference type="EMBL" id="HBEO01036549">
    <property type="protein sequence ID" value="CAD8510471.1"/>
    <property type="molecule type" value="Transcribed_RNA"/>
</dbReference>
<feature type="region of interest" description="Disordered" evidence="2">
    <location>
        <begin position="1007"/>
        <end position="1028"/>
    </location>
</feature>
<dbReference type="GO" id="GO:0005856">
    <property type="term" value="C:cytoskeleton"/>
    <property type="evidence" value="ECO:0007669"/>
    <property type="project" value="TreeGrafter"/>
</dbReference>
<dbReference type="PANTHER" id="PTHR47357:SF1">
    <property type="entry name" value="SPINDLE POLE BODY COMPONENT 110"/>
    <property type="match status" value="1"/>
</dbReference>
<dbReference type="Gene3D" id="1.10.287.1490">
    <property type="match status" value="1"/>
</dbReference>
<feature type="region of interest" description="Disordered" evidence="2">
    <location>
        <begin position="575"/>
        <end position="617"/>
    </location>
</feature>
<dbReference type="InterPro" id="IPR036034">
    <property type="entry name" value="PDZ_sf"/>
</dbReference>
<dbReference type="PROSITE" id="PS50106">
    <property type="entry name" value="PDZ"/>
    <property type="match status" value="1"/>
</dbReference>
<dbReference type="SUPFAM" id="SSF57997">
    <property type="entry name" value="Tropomyosin"/>
    <property type="match status" value="2"/>
</dbReference>
<protein>
    <recommendedName>
        <fullName evidence="3">PDZ domain-containing protein</fullName>
    </recommendedName>
</protein>
<gene>
    <name evidence="4" type="ORF">HPHI1048_LOCUS24769</name>
</gene>
<feature type="region of interest" description="Disordered" evidence="2">
    <location>
        <begin position="82"/>
        <end position="115"/>
    </location>
</feature>
<accession>A0A7S0I4H9</accession>
<feature type="domain" description="PDZ" evidence="3">
    <location>
        <begin position="1056"/>
        <end position="1138"/>
    </location>
</feature>
<dbReference type="SUPFAM" id="SSF50156">
    <property type="entry name" value="PDZ domain-like"/>
    <property type="match status" value="1"/>
</dbReference>
<feature type="compositionally biased region" description="Basic and acidic residues" evidence="2">
    <location>
        <begin position="590"/>
        <end position="616"/>
    </location>
</feature>
<dbReference type="Gene3D" id="2.30.42.10">
    <property type="match status" value="1"/>
</dbReference>
<dbReference type="PANTHER" id="PTHR47357">
    <property type="entry name" value="COP1-INTERACTIVE PROTEIN 1"/>
    <property type="match status" value="1"/>
</dbReference>
<dbReference type="InterPro" id="IPR001478">
    <property type="entry name" value="PDZ"/>
</dbReference>
<evidence type="ECO:0000256" key="1">
    <source>
        <dbReference type="SAM" id="Coils"/>
    </source>
</evidence>
<sequence>MVSLLIENEQIPRLLAVISQKDSDADRCDEELIEMYGQFNKAIDLIDGRQQELLKSFLQVNQGVNARDERLRILSRELEDREGKISSQSDHMKSLSEHLKKESNELSSASEQLKARDSKISSLETEIKEFKNEVQSLESRIHNFKQKIVEKDAEIKSLQSDLSNSKKELENDRIRYDHMVSSLEGERDRLSRQMRASSASYEEKIRFHEEEITLKEQEIQLLQDKNTNTEKLLNSEINDLQFKLSRSKEDFEVLQQRNREALESSEAQLRKERKEKLLLTEEKRFLSFELQKFTIVFENSVFLSEQLVDSHRELQRHNRLLNEDCEQQRRSKEIILIEHKELQRRFFSLTRELEDTHSTVLSLTNANEQIHLKLEMTQEEGRRLKAEMDGMRNNLMQKDMEIDQSQKQADVNAKVLKKNLSLSQELLELQKHSQSLQIKLDTQARQIGELSKSKAELEEKVNDSQRRLKETQMQFDEQNILYSEVTRQKSELDNLAAQTQKRLQDVQNEYNQQRGSNAEMTQRVREVEGKLKESQSDLQTSNSKIKELEKLIAEQSKDMKALEAKMLQTQAQLQDITAKHRNQAQTSSELEQKVREAEKKARRLEDEKDKLKEQTRVQKSKITKLGSQADITKSEEARRLQELEKENGTLRANMNVIIENEETLRKQLKQAETALAQANKTLDEKLAEFEKLSKSFQDEKKAQAKLQSDLSKLSDEHEEVKKKLGNEVEILNNQLARLTENKEVSQNELSQENVTLQKENSDLSAKVQKLDSFVKRLNLEAKEQAAEAEQVKKELEQCNKKLSAAEKDFKQLQNEMKDERDKVVKLEKAMGVKDKELAVKVKEVEEVRRHISKQTVSSESSRESLSMMEEQNAKLRLSLEALEEQVAAMEKQNANLEQELERARYGLEQQKFLQEQKQKQVDELEGEMKRLRTENDRLSAEVLASLQAGSALNATESSDAVKAKLSEKEAELKVRQEEISKLKEENSKQKERLGQAQKLLQSLDVKLDETKSQPRAEDSPADHGSNDSRSRIAAIIGNECKMLCHQAIQLLQQDPLVMAEANTQNPLKTTLGLQLNGSVVEGLVFGGPAFASQHIHKGDEIQLINKKPVEGAASVQLSTTDLPGSSVVLTLKRTSGKVQDVTLIRATQAVVDERRRLFEMISALRANAIAVRDGNTAARIDAIVNHWTRMIITEAMHESGVADGIRFRQKQITDIINSIFKNMNNLSPGEVSDKNAVLPPPQSPADVRPVSEGGRPQQHYGMPGMQNMGFVPVNQMSPVPFHPGQVQQMGSVYSPVAYPHNYPAVGKPPYPQ</sequence>